<dbReference type="Gene3D" id="1.25.40.10">
    <property type="entry name" value="Tetratricopeptide repeat domain"/>
    <property type="match status" value="3"/>
</dbReference>
<dbReference type="InterPro" id="IPR011990">
    <property type="entry name" value="TPR-like_helical_dom_sf"/>
</dbReference>
<accession>A0A5S3PC76</accession>
<organism evidence="2 3">
    <name type="scientific">Sulfitobacter sabulilitoris</name>
    <dbReference type="NCBI Taxonomy" id="2562655"/>
    <lineage>
        <taxon>Bacteria</taxon>
        <taxon>Pseudomonadati</taxon>
        <taxon>Pseudomonadota</taxon>
        <taxon>Alphaproteobacteria</taxon>
        <taxon>Rhodobacterales</taxon>
        <taxon>Roseobacteraceae</taxon>
        <taxon>Sulfitobacter</taxon>
    </lineage>
</organism>
<dbReference type="SMART" id="SM00671">
    <property type="entry name" value="SEL1"/>
    <property type="match status" value="8"/>
</dbReference>
<dbReference type="AlphaFoldDB" id="A0A5S3PC76"/>
<feature type="chain" id="PRO_5024360262" evidence="1">
    <location>
        <begin position="29"/>
        <end position="411"/>
    </location>
</feature>
<protein>
    <submittedName>
        <fullName evidence="2">SEL1-like repeat protein</fullName>
    </submittedName>
</protein>
<dbReference type="OrthoDB" id="8235393at2"/>
<comment type="caution">
    <text evidence="2">The sequence shown here is derived from an EMBL/GenBank/DDBJ whole genome shotgun (WGS) entry which is preliminary data.</text>
</comment>
<keyword evidence="1" id="KW-0732">Signal</keyword>
<evidence type="ECO:0000313" key="3">
    <source>
        <dbReference type="Proteomes" id="UP000309550"/>
    </source>
</evidence>
<dbReference type="PANTHER" id="PTHR43628">
    <property type="entry name" value="ACTIVATOR OF C KINASE PROTEIN 1-RELATED"/>
    <property type="match status" value="1"/>
</dbReference>
<dbReference type="InterPro" id="IPR006597">
    <property type="entry name" value="Sel1-like"/>
</dbReference>
<name>A0A5S3PC76_9RHOB</name>
<keyword evidence="3" id="KW-1185">Reference proteome</keyword>
<dbReference type="SUPFAM" id="SSF81901">
    <property type="entry name" value="HCP-like"/>
    <property type="match status" value="3"/>
</dbReference>
<feature type="signal peptide" evidence="1">
    <location>
        <begin position="1"/>
        <end position="28"/>
    </location>
</feature>
<dbReference type="InterPro" id="IPR052945">
    <property type="entry name" value="Mitotic_Regulator"/>
</dbReference>
<evidence type="ECO:0000313" key="2">
    <source>
        <dbReference type="EMBL" id="TMM51302.1"/>
    </source>
</evidence>
<proteinExistence type="predicted"/>
<sequence>MRAAMLNAGLARARALALTLLITLPAPAGLAQVVEAAPLDDLIAAATAGGPLAQRKLGQRYHDGDGVLQNFATAAQWFGRAAEAGDAEAQNRLGRYYHSGLGYEHDPDRARHWLEAAAAQGDPDHIFDLAAVLEPSDPEQAAALYAQAADAGHMDAAVSLGVLFQNGNGVTQDTARALQLYEAPAAVGHPRAQNNLGLLYVRGTGAPQDYDRAAKLFAAAADQGLGTAMTNLGVMYENGFGVPQSDDEAARLYRMAGELERTEADAAQAFVYDARLQPLDPGMLSGVARMARTGDPVAQFQLGWALVSAEAPQPPHWAQAARLFQAAADRGHAPSMTNLGLLYVRGLGVPQDYVLGQMWLVLAATAGLPDATLSSSALRRKMTPEQINEAQSRATQAWQKAQEDAIVFDIR</sequence>
<evidence type="ECO:0000256" key="1">
    <source>
        <dbReference type="SAM" id="SignalP"/>
    </source>
</evidence>
<gene>
    <name evidence="2" type="ORF">FDT80_15725</name>
</gene>
<dbReference type="EMBL" id="VANS01000004">
    <property type="protein sequence ID" value="TMM51302.1"/>
    <property type="molecule type" value="Genomic_DNA"/>
</dbReference>
<dbReference type="PANTHER" id="PTHR43628:SF1">
    <property type="entry name" value="CHITIN SYNTHASE REGULATORY FACTOR 2-RELATED"/>
    <property type="match status" value="1"/>
</dbReference>
<dbReference type="Pfam" id="PF08238">
    <property type="entry name" value="Sel1"/>
    <property type="match status" value="8"/>
</dbReference>
<reference evidence="2 3" key="1">
    <citation type="submission" date="2019-05" db="EMBL/GenBank/DDBJ databases">
        <title>Sulfitobacter sabulilitoris sp. nov., isolated from a marine sand.</title>
        <authorList>
            <person name="Yoon J.-H."/>
        </authorList>
    </citation>
    <scope>NUCLEOTIDE SEQUENCE [LARGE SCALE GENOMIC DNA]</scope>
    <source>
        <strain evidence="2 3">HSMS-29</strain>
    </source>
</reference>
<dbReference type="Proteomes" id="UP000309550">
    <property type="component" value="Unassembled WGS sequence"/>
</dbReference>